<proteinExistence type="predicted"/>
<dbReference type="GO" id="GO:0051539">
    <property type="term" value="F:4 iron, 4 sulfur cluster binding"/>
    <property type="evidence" value="ECO:0007669"/>
    <property type="project" value="UniProtKB-KW"/>
</dbReference>
<dbReference type="AlphaFoldDB" id="A0A6N3E8F7"/>
<dbReference type="GO" id="GO:0043546">
    <property type="term" value="F:molybdopterin cofactor binding"/>
    <property type="evidence" value="ECO:0007669"/>
    <property type="project" value="InterPro"/>
</dbReference>
<dbReference type="CDD" id="cd00508">
    <property type="entry name" value="MopB_CT_Fdh-Nap-like"/>
    <property type="match status" value="1"/>
</dbReference>
<keyword evidence="3" id="KW-0408">Iron</keyword>
<evidence type="ECO:0000313" key="6">
    <source>
        <dbReference type="EMBL" id="VYU35031.1"/>
    </source>
</evidence>
<dbReference type="Pfam" id="PF01568">
    <property type="entry name" value="Molydop_binding"/>
    <property type="match status" value="1"/>
</dbReference>
<dbReference type="InterPro" id="IPR006656">
    <property type="entry name" value="Mopterin_OxRdtase"/>
</dbReference>
<dbReference type="EC" id="1.7.99.4" evidence="6"/>
<evidence type="ECO:0000256" key="4">
    <source>
        <dbReference type="ARBA" id="ARBA00023014"/>
    </source>
</evidence>
<keyword evidence="1" id="KW-0004">4Fe-4S</keyword>
<dbReference type="InterPro" id="IPR006963">
    <property type="entry name" value="Mopterin_OxRdtase_4Fe-4S_dom"/>
</dbReference>
<dbReference type="SMART" id="SM00926">
    <property type="entry name" value="Molybdop_Fe4S4"/>
    <property type="match status" value="1"/>
</dbReference>
<dbReference type="PANTHER" id="PTHR43105">
    <property type="entry name" value="RESPIRATORY NITRATE REDUCTASE"/>
    <property type="match status" value="1"/>
</dbReference>
<keyword evidence="4" id="KW-0411">Iron-sulfur</keyword>
<dbReference type="InterPro" id="IPR050123">
    <property type="entry name" value="Prok_molybdopt-oxidoreductase"/>
</dbReference>
<dbReference type="CDD" id="cd02754">
    <property type="entry name" value="MopB_Nitrate-R-NapA-like"/>
    <property type="match status" value="1"/>
</dbReference>
<evidence type="ECO:0000259" key="5">
    <source>
        <dbReference type="PROSITE" id="PS51669"/>
    </source>
</evidence>
<evidence type="ECO:0000256" key="1">
    <source>
        <dbReference type="ARBA" id="ARBA00022485"/>
    </source>
</evidence>
<dbReference type="SUPFAM" id="SSF53706">
    <property type="entry name" value="Formate dehydrogenase/DMSO reductase, domains 1-3"/>
    <property type="match status" value="1"/>
</dbReference>
<keyword evidence="6" id="KW-0560">Oxidoreductase</keyword>
<dbReference type="PIRSF" id="PIRSF000144">
    <property type="entry name" value="CbbBc"/>
    <property type="match status" value="1"/>
</dbReference>
<dbReference type="Gene3D" id="3.40.228.10">
    <property type="entry name" value="Dimethylsulfoxide Reductase, domain 2"/>
    <property type="match status" value="1"/>
</dbReference>
<dbReference type="EMBL" id="CACRTV010000050">
    <property type="protein sequence ID" value="VYU35031.1"/>
    <property type="molecule type" value="Genomic_DNA"/>
</dbReference>
<dbReference type="GO" id="GO:0016020">
    <property type="term" value="C:membrane"/>
    <property type="evidence" value="ECO:0007669"/>
    <property type="project" value="TreeGrafter"/>
</dbReference>
<protein>
    <submittedName>
        <fullName evidence="6">Nitrate reductase</fullName>
        <ecNumber evidence="6">1.7.99.4</ecNumber>
    </submittedName>
</protein>
<name>A0A6N3E8F7_9CLOT</name>
<dbReference type="InterPro" id="IPR006657">
    <property type="entry name" value="MoPterin_dinucl-bd_dom"/>
</dbReference>
<organism evidence="6">
    <name type="scientific">Clostridium paraputrificum</name>
    <dbReference type="NCBI Taxonomy" id="29363"/>
    <lineage>
        <taxon>Bacteria</taxon>
        <taxon>Bacillati</taxon>
        <taxon>Bacillota</taxon>
        <taxon>Clostridia</taxon>
        <taxon>Eubacteriales</taxon>
        <taxon>Clostridiaceae</taxon>
        <taxon>Clostridium</taxon>
    </lineage>
</organism>
<keyword evidence="2" id="KW-0479">Metal-binding</keyword>
<evidence type="ECO:0000256" key="3">
    <source>
        <dbReference type="ARBA" id="ARBA00023004"/>
    </source>
</evidence>
<reference evidence="6" key="1">
    <citation type="submission" date="2019-11" db="EMBL/GenBank/DDBJ databases">
        <authorList>
            <person name="Feng L."/>
        </authorList>
    </citation>
    <scope>NUCLEOTIDE SEQUENCE</scope>
    <source>
        <strain evidence="6">CParaputrificumLFYP93</strain>
    </source>
</reference>
<accession>A0A6N3E8F7</accession>
<feature type="domain" description="4Fe-4S Mo/W bis-MGD-type" evidence="5">
    <location>
        <begin position="3"/>
        <end position="59"/>
    </location>
</feature>
<dbReference type="SUPFAM" id="SSF50692">
    <property type="entry name" value="ADC-like"/>
    <property type="match status" value="1"/>
</dbReference>
<dbReference type="PROSITE" id="PS51669">
    <property type="entry name" value="4FE4S_MOW_BIS_MGD"/>
    <property type="match status" value="1"/>
</dbReference>
<evidence type="ECO:0000256" key="2">
    <source>
        <dbReference type="ARBA" id="ARBA00022723"/>
    </source>
</evidence>
<dbReference type="Pfam" id="PF00384">
    <property type="entry name" value="Molybdopterin"/>
    <property type="match status" value="1"/>
</dbReference>
<dbReference type="Pfam" id="PF04879">
    <property type="entry name" value="Molybdop_Fe4S4"/>
    <property type="match status" value="1"/>
</dbReference>
<dbReference type="Gene3D" id="2.20.25.90">
    <property type="entry name" value="ADC-like domains"/>
    <property type="match status" value="1"/>
</dbReference>
<dbReference type="Gene3D" id="3.40.50.740">
    <property type="match status" value="1"/>
</dbReference>
<dbReference type="InterPro" id="IPR009010">
    <property type="entry name" value="Asp_de-COase-like_dom_sf"/>
</dbReference>
<sequence length="694" mass="79066">MDMKKVQSTCNYCSIACNIDFNVEDNEIVSVVPTQGYPVNNGFCCIKGLNLDKQNTKFPNPVYPLVRDKDGEMEQISWDEAFKVMASKIKELQDKYGRESVAFISTGQLTTEEMALLGHIGRNYLGMNGDGNTRLCMATSVVAHKQSYGFDAPPYTFDDLELSDTLIFIGSNPVVAHPILWTRVRNNKNNPKIIVIDPRQSETAIRADEWIDIKPKADLRLLYTLANYLIEKDWIDKEYIEKYTEDFEGFKEHVKKYTLDDVEEKTGISKGRVEKLAETIHEGKRVSFWWTMGVNQSYQAVRTAQAIINLAIMTGNIGRPGTGANSITGQCNAMGSRLFSNTTGFYGGGDYDNEDRRKAISKALNMPEEMLPTKPTIPYDQIIERCITGEIKGLWIVATNPIVSWTNSRKFREATEHLEFFVVQDIYDNTESVKMCHLLLPSQSGLKKEGVLINSERRLSRIVPALRKEENEYTDYDIFLGVGKALGMGKYLDKWKTPEDAFNTIKECTKGMPCDFTGIEYDMLKDGDGIQWPFKKGDELKNNQRRLYEDNKFFTPSGKAKFIYEEVAEENPKPSEDYPYYFNTGRGTVGQWHTQTRTNEIEFVTAIVPGEAYINIHPELAEEYGIKENDKVIVNSQNGESATFIAKLSRTVKKNHIYAPMHYIECNKLTPSVYDPYSKEPSYKFTHVNIKKAI</sequence>
<dbReference type="PANTHER" id="PTHR43105:SF10">
    <property type="entry name" value="NADH-QUINONE OXIDOREDUCTASE SUBUNIT G"/>
    <property type="match status" value="1"/>
</dbReference>
<gene>
    <name evidence="6" type="primary">narB_1</name>
    <name evidence="6" type="ORF">CPLFYP93_02060</name>
</gene>
<dbReference type="GO" id="GO:0046872">
    <property type="term" value="F:metal ion binding"/>
    <property type="evidence" value="ECO:0007669"/>
    <property type="project" value="UniProtKB-KW"/>
</dbReference>
<dbReference type="GO" id="GO:0016491">
    <property type="term" value="F:oxidoreductase activity"/>
    <property type="evidence" value="ECO:0007669"/>
    <property type="project" value="UniProtKB-KW"/>
</dbReference>
<dbReference type="Gene3D" id="2.40.40.20">
    <property type="match status" value="1"/>
</dbReference>